<dbReference type="PANTHER" id="PTHR30505">
    <property type="entry name" value="FRUCTOSE-LIKE PERMEASE"/>
    <property type="match status" value="1"/>
</dbReference>
<keyword evidence="7 9" id="KW-1133">Transmembrane helix</keyword>
<dbReference type="Pfam" id="PF02378">
    <property type="entry name" value="PTS_EIIC"/>
    <property type="match status" value="1"/>
</dbReference>
<keyword evidence="8 9" id="KW-0472">Membrane</keyword>
<feature type="transmembrane region" description="Helical" evidence="9">
    <location>
        <begin position="253"/>
        <end position="273"/>
    </location>
</feature>
<feature type="transmembrane region" description="Helical" evidence="9">
    <location>
        <begin position="279"/>
        <end position="301"/>
    </location>
</feature>
<evidence type="ECO:0000256" key="9">
    <source>
        <dbReference type="SAM" id="Phobius"/>
    </source>
</evidence>
<comment type="subcellular location">
    <subcellularLocation>
        <location evidence="1">Cell inner membrane</location>
        <topology evidence="1">Multi-pass membrane protein</topology>
    </subcellularLocation>
</comment>
<accession>A0A6N2W5H2</accession>
<feature type="transmembrane region" description="Helical" evidence="9">
    <location>
        <begin position="65"/>
        <end position="83"/>
    </location>
</feature>
<dbReference type="GO" id="GO:0009401">
    <property type="term" value="P:phosphoenolpyruvate-dependent sugar phosphotransferase system"/>
    <property type="evidence" value="ECO:0007669"/>
    <property type="project" value="UniProtKB-KW"/>
</dbReference>
<protein>
    <submittedName>
        <fullName evidence="11">PTS system fructose-specific EIIABC component</fullName>
    </submittedName>
</protein>
<dbReference type="GO" id="GO:0005351">
    <property type="term" value="F:carbohydrate:proton symporter activity"/>
    <property type="evidence" value="ECO:0007669"/>
    <property type="project" value="InterPro"/>
</dbReference>
<dbReference type="AlphaFoldDB" id="A0A6N2W5H2"/>
<keyword evidence="3" id="KW-1003">Cell membrane</keyword>
<dbReference type="GO" id="GO:0090563">
    <property type="term" value="F:protein-phosphocysteine-sugar phosphotransferase activity"/>
    <property type="evidence" value="ECO:0007669"/>
    <property type="project" value="TreeGrafter"/>
</dbReference>
<proteinExistence type="predicted"/>
<organism evidence="11">
    <name type="scientific">Anaerostipes hadrus</name>
    <dbReference type="NCBI Taxonomy" id="649756"/>
    <lineage>
        <taxon>Bacteria</taxon>
        <taxon>Bacillati</taxon>
        <taxon>Bacillota</taxon>
        <taxon>Clostridia</taxon>
        <taxon>Lachnospirales</taxon>
        <taxon>Lachnospiraceae</taxon>
        <taxon>Anaerostipes</taxon>
    </lineage>
</organism>
<feature type="transmembrane region" description="Helical" evidence="9">
    <location>
        <begin position="103"/>
        <end position="119"/>
    </location>
</feature>
<evidence type="ECO:0000259" key="10">
    <source>
        <dbReference type="PROSITE" id="PS51104"/>
    </source>
</evidence>
<keyword evidence="6 9" id="KW-0812">Transmembrane</keyword>
<evidence type="ECO:0000256" key="6">
    <source>
        <dbReference type="ARBA" id="ARBA00022692"/>
    </source>
</evidence>
<evidence type="ECO:0000313" key="11">
    <source>
        <dbReference type="EMBL" id="VYT37795.1"/>
    </source>
</evidence>
<dbReference type="InterPro" id="IPR013014">
    <property type="entry name" value="PTS_EIIC_2"/>
</dbReference>
<keyword evidence="5" id="KW-0598">Phosphotransferase system</keyword>
<evidence type="ECO:0000256" key="1">
    <source>
        <dbReference type="ARBA" id="ARBA00004429"/>
    </source>
</evidence>
<feature type="transmembrane region" description="Helical" evidence="9">
    <location>
        <begin position="322"/>
        <end position="341"/>
    </location>
</feature>
<reference evidence="11" key="1">
    <citation type="submission" date="2019-11" db="EMBL/GenBank/DDBJ databases">
        <authorList>
            <person name="Feng L."/>
        </authorList>
    </citation>
    <scope>NUCLEOTIDE SEQUENCE</scope>
    <source>
        <strain evidence="11">AhadrusLFYP4</strain>
    </source>
</reference>
<evidence type="ECO:0000256" key="3">
    <source>
        <dbReference type="ARBA" id="ARBA00022475"/>
    </source>
</evidence>
<feature type="transmembrane region" description="Helical" evidence="9">
    <location>
        <begin position="217"/>
        <end position="241"/>
    </location>
</feature>
<name>A0A6N2W5H2_ANAHA</name>
<feature type="transmembrane region" description="Helical" evidence="9">
    <location>
        <begin position="25"/>
        <end position="44"/>
    </location>
</feature>
<evidence type="ECO:0000256" key="4">
    <source>
        <dbReference type="ARBA" id="ARBA00022597"/>
    </source>
</evidence>
<dbReference type="PROSITE" id="PS51104">
    <property type="entry name" value="PTS_EIIC_TYPE_2"/>
    <property type="match status" value="1"/>
</dbReference>
<gene>
    <name evidence="11" type="primary">fruA_5</name>
    <name evidence="11" type="ORF">AHLFYP4_02946</name>
</gene>
<dbReference type="GO" id="GO:0008982">
    <property type="term" value="F:protein-N(PI)-phosphohistidine-sugar phosphotransferase activity"/>
    <property type="evidence" value="ECO:0007669"/>
    <property type="project" value="InterPro"/>
</dbReference>
<dbReference type="InterPro" id="IPR050864">
    <property type="entry name" value="Bacterial_PTS_Sugar_Transport"/>
</dbReference>
<dbReference type="PANTHER" id="PTHR30505:SF0">
    <property type="entry name" value="FRUCTOSE-LIKE PTS SYSTEM EIIBC COMPONENT-RELATED"/>
    <property type="match status" value="1"/>
</dbReference>
<evidence type="ECO:0000256" key="8">
    <source>
        <dbReference type="ARBA" id="ARBA00023136"/>
    </source>
</evidence>
<evidence type="ECO:0000256" key="5">
    <source>
        <dbReference type="ARBA" id="ARBA00022683"/>
    </source>
</evidence>
<dbReference type="EMBL" id="CACRSX010000065">
    <property type="protein sequence ID" value="VYT37795.1"/>
    <property type="molecule type" value="Genomic_DNA"/>
</dbReference>
<evidence type="ECO:0000256" key="2">
    <source>
        <dbReference type="ARBA" id="ARBA00022448"/>
    </source>
</evidence>
<sequence length="351" mass="36619">MNGETKKKSVGSVLYDDVMGGLRPMIPFVAGGGILMAISFMFGMRIGDNSVNQFAKILYEIGHNNAMLLMIPIFAGFIAHTIAGQDALAPGMIGGMIAKTTGSGFLGGIVAGFLAGYLVKLLNKLLSNFPEDFQSIKKLLIIPVISTFVVGIVMLCVVSVPMAWLNQGLTGFIDGLGTQNLVLTGMVIGGMMAVDLGGPINKVAYTFAVAAISNGNYYPMAAAMVGGVVPPLGVALATTLFKKKFTKDQQIQGKTYYLLGASFITESCMPVALTDPVRMISAGIIGSAAAGGLAMLFQISLPAPHGGIFVTPVVEGAISQKLLYLAAIAIGMLVSALIIGFTRKPLKEQEA</sequence>
<dbReference type="InterPro" id="IPR006327">
    <property type="entry name" value="PTS_IIC_fruc"/>
</dbReference>
<evidence type="ECO:0000256" key="7">
    <source>
        <dbReference type="ARBA" id="ARBA00022989"/>
    </source>
</evidence>
<dbReference type="RefSeq" id="WP_156724442.1">
    <property type="nucleotide sequence ID" value="NZ_CACRSX010000065.1"/>
</dbReference>
<dbReference type="InterPro" id="IPR003352">
    <property type="entry name" value="PTS_EIIC"/>
</dbReference>
<dbReference type="GO" id="GO:0005886">
    <property type="term" value="C:plasma membrane"/>
    <property type="evidence" value="ECO:0007669"/>
    <property type="project" value="UniProtKB-SubCell"/>
</dbReference>
<feature type="domain" description="PTS EIIC type-2" evidence="10">
    <location>
        <begin position="14"/>
        <end position="351"/>
    </location>
</feature>
<dbReference type="NCBIfam" id="TIGR01427">
    <property type="entry name" value="PTS_IIC_fructo"/>
    <property type="match status" value="1"/>
</dbReference>
<keyword evidence="4" id="KW-0762">Sugar transport</keyword>
<feature type="transmembrane region" description="Helical" evidence="9">
    <location>
        <begin position="139"/>
        <end position="164"/>
    </location>
</feature>
<keyword evidence="2" id="KW-0813">Transport</keyword>